<evidence type="ECO:0000256" key="5">
    <source>
        <dbReference type="SAM" id="MobiDB-lite"/>
    </source>
</evidence>
<protein>
    <submittedName>
        <fullName evidence="6">NAD(P)-binding protein</fullName>
    </submittedName>
</protein>
<evidence type="ECO:0000256" key="4">
    <source>
        <dbReference type="RuleBase" id="RU000363"/>
    </source>
</evidence>
<dbReference type="InterPro" id="IPR020904">
    <property type="entry name" value="Sc_DH/Rdtase_CS"/>
</dbReference>
<keyword evidence="2" id="KW-0521">NADP</keyword>
<dbReference type="AlphaFoldDB" id="A0A1Y2BZN3"/>
<dbReference type="PANTHER" id="PTHR44169:SF6">
    <property type="entry name" value="NADPH-DEPENDENT 1-ACYLDIHYDROXYACETONE PHOSPHATE REDUCTASE"/>
    <property type="match status" value="1"/>
</dbReference>
<gene>
    <name evidence="6" type="ORF">BCR33DRAFT_787751</name>
</gene>
<dbReference type="PANTHER" id="PTHR44169">
    <property type="entry name" value="NADPH-DEPENDENT 1-ACYLDIHYDROXYACETONE PHOSPHATE REDUCTASE"/>
    <property type="match status" value="1"/>
</dbReference>
<evidence type="ECO:0000256" key="2">
    <source>
        <dbReference type="ARBA" id="ARBA00022857"/>
    </source>
</evidence>
<feature type="region of interest" description="Disordered" evidence="5">
    <location>
        <begin position="262"/>
        <end position="291"/>
    </location>
</feature>
<dbReference type="PROSITE" id="PS00061">
    <property type="entry name" value="ADH_SHORT"/>
    <property type="match status" value="1"/>
</dbReference>
<dbReference type="InterPro" id="IPR036291">
    <property type="entry name" value="NAD(P)-bd_dom_sf"/>
</dbReference>
<name>A0A1Y2BZN3_9FUNG</name>
<proteinExistence type="inferred from homology"/>
<dbReference type="GO" id="GO:0016491">
    <property type="term" value="F:oxidoreductase activity"/>
    <property type="evidence" value="ECO:0007669"/>
    <property type="project" value="UniProtKB-KW"/>
</dbReference>
<accession>A0A1Y2BZN3</accession>
<sequence>MPSPRRSKTFNEAEPVLAPRLSSSVGVAFQANNDGFPVKQISSQTTPLVSAIPTTTCQVVLITGCSKGGIGHALCIEFAKKGCRVFGTVRRMEALADFQGIEVSPGTLEMLPMDVTERESIKRAVRAVMGRAGRIDILVNNAGIGLCGGVVETELDQLKAVFDTNVIGLVSVSQEVVPYMAERGQGKIINLGSMLAYVSFPWSGAYCASKSAVRAITSSMRMELAPLGIQVVLVSAGSVKSNLNENMYRRAALSPPKKSSIFSKLHGKAPKPNGQSTGTETGLLMGRNETL</sequence>
<keyword evidence="7" id="KW-1185">Reference proteome</keyword>
<dbReference type="Proteomes" id="UP000193642">
    <property type="component" value="Unassembled WGS sequence"/>
</dbReference>
<dbReference type="PRINTS" id="PR00081">
    <property type="entry name" value="GDHRDH"/>
</dbReference>
<comment type="similarity">
    <text evidence="1 4">Belongs to the short-chain dehydrogenases/reductases (SDR) family.</text>
</comment>
<dbReference type="InterPro" id="IPR002347">
    <property type="entry name" value="SDR_fam"/>
</dbReference>
<keyword evidence="3" id="KW-0560">Oxidoreductase</keyword>
<dbReference type="Gene3D" id="3.40.50.720">
    <property type="entry name" value="NAD(P)-binding Rossmann-like Domain"/>
    <property type="match status" value="1"/>
</dbReference>
<comment type="caution">
    <text evidence="6">The sequence shown here is derived from an EMBL/GenBank/DDBJ whole genome shotgun (WGS) entry which is preliminary data.</text>
</comment>
<dbReference type="OrthoDB" id="2102561at2759"/>
<dbReference type="STRING" id="329046.A0A1Y2BZN3"/>
<evidence type="ECO:0000313" key="6">
    <source>
        <dbReference type="EMBL" id="ORY40219.1"/>
    </source>
</evidence>
<dbReference type="PRINTS" id="PR00080">
    <property type="entry name" value="SDRFAMILY"/>
</dbReference>
<dbReference type="Pfam" id="PF00106">
    <property type="entry name" value="adh_short"/>
    <property type="match status" value="1"/>
</dbReference>
<dbReference type="CDD" id="cd05374">
    <property type="entry name" value="17beta-HSD-like_SDR_c"/>
    <property type="match status" value="1"/>
</dbReference>
<organism evidence="6 7">
    <name type="scientific">Rhizoclosmatium globosum</name>
    <dbReference type="NCBI Taxonomy" id="329046"/>
    <lineage>
        <taxon>Eukaryota</taxon>
        <taxon>Fungi</taxon>
        <taxon>Fungi incertae sedis</taxon>
        <taxon>Chytridiomycota</taxon>
        <taxon>Chytridiomycota incertae sedis</taxon>
        <taxon>Chytridiomycetes</taxon>
        <taxon>Chytridiales</taxon>
        <taxon>Chytriomycetaceae</taxon>
        <taxon>Rhizoclosmatium</taxon>
    </lineage>
</organism>
<evidence type="ECO:0000313" key="7">
    <source>
        <dbReference type="Proteomes" id="UP000193642"/>
    </source>
</evidence>
<dbReference type="GO" id="GO:0005783">
    <property type="term" value="C:endoplasmic reticulum"/>
    <property type="evidence" value="ECO:0007669"/>
    <property type="project" value="TreeGrafter"/>
</dbReference>
<reference evidence="6 7" key="1">
    <citation type="submission" date="2016-07" db="EMBL/GenBank/DDBJ databases">
        <title>Pervasive Adenine N6-methylation of Active Genes in Fungi.</title>
        <authorList>
            <consortium name="DOE Joint Genome Institute"/>
            <person name="Mondo S.J."/>
            <person name="Dannebaum R.O."/>
            <person name="Kuo R.C."/>
            <person name="Labutti K."/>
            <person name="Haridas S."/>
            <person name="Kuo A."/>
            <person name="Salamov A."/>
            <person name="Ahrendt S.R."/>
            <person name="Lipzen A."/>
            <person name="Sullivan W."/>
            <person name="Andreopoulos W.B."/>
            <person name="Clum A."/>
            <person name="Lindquist E."/>
            <person name="Daum C."/>
            <person name="Ramamoorthy G.K."/>
            <person name="Gryganskyi A."/>
            <person name="Culley D."/>
            <person name="Magnuson J.K."/>
            <person name="James T.Y."/>
            <person name="O'Malley M.A."/>
            <person name="Stajich J.E."/>
            <person name="Spatafora J.W."/>
            <person name="Visel A."/>
            <person name="Grigoriev I.V."/>
        </authorList>
    </citation>
    <scope>NUCLEOTIDE SEQUENCE [LARGE SCALE GENOMIC DNA]</scope>
    <source>
        <strain evidence="6 7">JEL800</strain>
    </source>
</reference>
<evidence type="ECO:0000256" key="1">
    <source>
        <dbReference type="ARBA" id="ARBA00006484"/>
    </source>
</evidence>
<dbReference type="SUPFAM" id="SSF51735">
    <property type="entry name" value="NAD(P)-binding Rossmann-fold domains"/>
    <property type="match status" value="1"/>
</dbReference>
<evidence type="ECO:0000256" key="3">
    <source>
        <dbReference type="ARBA" id="ARBA00023002"/>
    </source>
</evidence>
<dbReference type="EMBL" id="MCGO01000036">
    <property type="protein sequence ID" value="ORY40219.1"/>
    <property type="molecule type" value="Genomic_DNA"/>
</dbReference>